<evidence type="ECO:0000313" key="3">
    <source>
        <dbReference type="Proteomes" id="UP001144673"/>
    </source>
</evidence>
<keyword evidence="3" id="KW-1185">Reference proteome</keyword>
<organism evidence="2 3">
    <name type="scientific">Akanthomyces muscarius</name>
    <name type="common">Entomopathogenic fungus</name>
    <name type="synonym">Lecanicillium muscarium</name>
    <dbReference type="NCBI Taxonomy" id="2231603"/>
    <lineage>
        <taxon>Eukaryota</taxon>
        <taxon>Fungi</taxon>
        <taxon>Dikarya</taxon>
        <taxon>Ascomycota</taxon>
        <taxon>Pezizomycotina</taxon>
        <taxon>Sordariomycetes</taxon>
        <taxon>Hypocreomycetidae</taxon>
        <taxon>Hypocreales</taxon>
        <taxon>Cordycipitaceae</taxon>
        <taxon>Akanthomyces</taxon>
    </lineage>
</organism>
<reference evidence="2" key="1">
    <citation type="journal article" date="2023" name="Access Microbiol">
        <title>De-novo genome assembly for Akanthomyces muscarius, a biocontrol agent of insect agricultural pests.</title>
        <authorList>
            <person name="Erdos Z."/>
            <person name="Studholme D.J."/>
            <person name="Raymond B."/>
            <person name="Sharma M."/>
        </authorList>
    </citation>
    <scope>NUCLEOTIDE SEQUENCE</scope>
    <source>
        <strain evidence="2">Ve6</strain>
    </source>
</reference>
<dbReference type="GeneID" id="80894691"/>
<dbReference type="Pfam" id="PF14529">
    <property type="entry name" value="Exo_endo_phos_2"/>
    <property type="match status" value="1"/>
</dbReference>
<dbReference type="EMBL" id="JAJHUN010000004">
    <property type="protein sequence ID" value="KAJ4159591.1"/>
    <property type="molecule type" value="Genomic_DNA"/>
</dbReference>
<proteinExistence type="predicted"/>
<dbReference type="RefSeq" id="XP_056057578.1">
    <property type="nucleotide sequence ID" value="XM_056200196.1"/>
</dbReference>
<name>A0A9W8QIS1_AKAMU</name>
<evidence type="ECO:0000313" key="2">
    <source>
        <dbReference type="EMBL" id="KAJ4159591.1"/>
    </source>
</evidence>
<dbReference type="KEGG" id="amus:LMH87_007532"/>
<protein>
    <recommendedName>
        <fullName evidence="1">Endonuclease/exonuclease/phosphatase domain-containing protein</fullName>
    </recommendedName>
</protein>
<dbReference type="GO" id="GO:0003824">
    <property type="term" value="F:catalytic activity"/>
    <property type="evidence" value="ECO:0007669"/>
    <property type="project" value="InterPro"/>
</dbReference>
<dbReference type="SUPFAM" id="SSF56219">
    <property type="entry name" value="DNase I-like"/>
    <property type="match status" value="1"/>
</dbReference>
<dbReference type="Proteomes" id="UP001144673">
    <property type="component" value="Unassembled WGS sequence"/>
</dbReference>
<dbReference type="InterPro" id="IPR036691">
    <property type="entry name" value="Endo/exonu/phosph_ase_sf"/>
</dbReference>
<accession>A0A9W8QIS1</accession>
<evidence type="ECO:0000259" key="1">
    <source>
        <dbReference type="Pfam" id="PF14529"/>
    </source>
</evidence>
<comment type="caution">
    <text evidence="2">The sequence shown here is derived from an EMBL/GenBank/DDBJ whole genome shotgun (WGS) entry which is preliminary data.</text>
</comment>
<sequence>MSRQPYRGTRRQRGLRIFQANVAKIAPTHDCALALADAEKYDVVLLQEPWTAIRNSRCLTKTHPAYDTFAPVSSWEANDTRPRVMTYVRRDDSLRADQQRPAPTRDILWTTINDIIIVNFYRQPSTNEALNILLSWHIPPRCLVAGDFNARHHTWQTGNTLHGGKDVAAWAEANNLDLLNTIDVPTNSYGNTIDLAFTNIPLADVTVEDHLATSSDHFTLSITLPEVSPVPFQPKKIRVTSESEIKRFTELVENGIALLPDEASTPTELDNLADSLTKLLQSAAQAAGRVSRKGTKNAPWWTEDCAKAHQEYRATLQLYTAGFDHEIQTAERDFQRVANFKHRPCK</sequence>
<feature type="domain" description="Endonuclease/exonuclease/phosphatase" evidence="1">
    <location>
        <begin position="115"/>
        <end position="218"/>
    </location>
</feature>
<dbReference type="InterPro" id="IPR005135">
    <property type="entry name" value="Endo/exonuclease/phosphatase"/>
</dbReference>
<gene>
    <name evidence="2" type="ORF">LMH87_007532</name>
</gene>
<dbReference type="Gene3D" id="3.60.10.10">
    <property type="entry name" value="Endonuclease/exonuclease/phosphatase"/>
    <property type="match status" value="1"/>
</dbReference>
<dbReference type="AlphaFoldDB" id="A0A9W8QIS1"/>